<evidence type="ECO:0000256" key="4">
    <source>
        <dbReference type="ARBA" id="ARBA00016244"/>
    </source>
</evidence>
<dbReference type="PROSITE" id="PS00588">
    <property type="entry name" value="FLAGELLA_BB_ROD"/>
    <property type="match status" value="1"/>
</dbReference>
<dbReference type="GO" id="GO:0044780">
    <property type="term" value="P:bacterial-type flagellum assembly"/>
    <property type="evidence" value="ECO:0007669"/>
    <property type="project" value="InterPro"/>
</dbReference>
<dbReference type="GO" id="GO:0005198">
    <property type="term" value="F:structural molecule activity"/>
    <property type="evidence" value="ECO:0007669"/>
    <property type="project" value="InterPro"/>
</dbReference>
<sequence length="630" mass="66920">MSASGIGTSALLAFQRAIGTTSNNIANSATEGYSRQRTELSNLTPQFLGGSFQGQGVQVDTIRRISDDFVNTQLRNSISDQSNAELKASLAGRIDDLLGSSSSGLTPVLQDFFGAGQDLANDPTSSAARTVFLTEAESLAERFASIDRRIEEQRDIINGQIRTNVDEINSLTEAVAGLNREIVSKSTQGTPNDLLDQRDRVLNQLAEKVNVRITEQDDGAVNVFVGNGQALVLGGNNRELVAQSLTGDPRSPDIGLATSGDPVNISRFIQGGELGALLETRTGIIDEAQNTLGRLAISIGAEYNQQNNLGLDLGGQQGGDIFGIGDPSVRGVPGNNSEDVPDVEFGDVRDLTTSDYRLSFDGAEYQLTRLSDGETTTLDFNGGTVAEPVDGLVIDVDDLGAEEGDQWLIQPTRYGSRDLSVEMTDPGRIAAAGPSLQASADENNTGMATVDGVEITEEGFDPGVLENPVTVNVVDNGGLSYEVNGSEFAVDPAGTEIELDGWTLTLSGNPDAGDSFVVELDRDRPGDNRNMLAMNDLSDERLVGGDRTFGDGYNSLLANVGTRTRQAQVAQESADAQLEQARAQREAVSGVNLDEEAADLIRYQQAYQAAAQVISVSNSLFDTLLGAVRR</sequence>
<dbReference type="AlphaFoldDB" id="A0A0G3G259"/>
<dbReference type="STRING" id="106634.TVD_07865"/>
<evidence type="ECO:0000313" key="11">
    <source>
        <dbReference type="EMBL" id="AKJ95280.1"/>
    </source>
</evidence>
<dbReference type="InterPro" id="IPR049119">
    <property type="entry name" value="FlgK_D2-like"/>
</dbReference>
<dbReference type="PRINTS" id="PR01005">
    <property type="entry name" value="FLGHOOKAP1"/>
</dbReference>
<dbReference type="PATRIC" id="fig|106634.4.peg.1605"/>
<organism evidence="11 12">
    <name type="scientific">Thioalkalivibrio versutus</name>
    <dbReference type="NCBI Taxonomy" id="106634"/>
    <lineage>
        <taxon>Bacteria</taxon>
        <taxon>Pseudomonadati</taxon>
        <taxon>Pseudomonadota</taxon>
        <taxon>Gammaproteobacteria</taxon>
        <taxon>Chromatiales</taxon>
        <taxon>Ectothiorhodospiraceae</taxon>
        <taxon>Thioalkalivibrio</taxon>
    </lineage>
</organism>
<feature type="domain" description="Flagellar basal-body/hook protein C-terminal" evidence="8">
    <location>
        <begin position="588"/>
        <end position="625"/>
    </location>
</feature>
<dbReference type="InterPro" id="IPR001444">
    <property type="entry name" value="Flag_bb_rod_N"/>
</dbReference>
<protein>
    <recommendedName>
        <fullName evidence="4">Flagellar hook-associated protein 1</fullName>
    </recommendedName>
</protein>
<dbReference type="Pfam" id="PF22638">
    <property type="entry name" value="FlgK_D1"/>
    <property type="match status" value="1"/>
</dbReference>
<comment type="similarity">
    <text evidence="3">Belongs to the flagella basal body rod proteins family.</text>
</comment>
<dbReference type="GO" id="GO:0005576">
    <property type="term" value="C:extracellular region"/>
    <property type="evidence" value="ECO:0007669"/>
    <property type="project" value="UniProtKB-SubCell"/>
</dbReference>
<dbReference type="Pfam" id="PF06429">
    <property type="entry name" value="Flg_bbr_C"/>
    <property type="match status" value="1"/>
</dbReference>
<keyword evidence="12" id="KW-1185">Reference proteome</keyword>
<evidence type="ECO:0000256" key="1">
    <source>
        <dbReference type="ARBA" id="ARBA00004365"/>
    </source>
</evidence>
<dbReference type="KEGG" id="tvr:TVD_07865"/>
<accession>A0A0G3G259</accession>
<proteinExistence type="inferred from homology"/>
<dbReference type="InterPro" id="IPR010930">
    <property type="entry name" value="Flg_bb/hook_C_dom"/>
</dbReference>
<dbReference type="GO" id="GO:0009424">
    <property type="term" value="C:bacterial-type flagellum hook"/>
    <property type="evidence" value="ECO:0007669"/>
    <property type="project" value="InterPro"/>
</dbReference>
<feature type="domain" description="Flagellar hook-associated protein 1 D2-like" evidence="9">
    <location>
        <begin position="341"/>
        <end position="411"/>
    </location>
</feature>
<dbReference type="Proteomes" id="UP000064201">
    <property type="component" value="Chromosome"/>
</dbReference>
<dbReference type="InterPro" id="IPR053927">
    <property type="entry name" value="FlgK_helical"/>
</dbReference>
<keyword evidence="5" id="KW-0964">Secreted</keyword>
<evidence type="ECO:0000256" key="3">
    <source>
        <dbReference type="ARBA" id="ARBA00009677"/>
    </source>
</evidence>
<evidence type="ECO:0000256" key="5">
    <source>
        <dbReference type="ARBA" id="ARBA00022525"/>
    </source>
</evidence>
<evidence type="ECO:0000256" key="6">
    <source>
        <dbReference type="ARBA" id="ARBA00023143"/>
    </source>
</evidence>
<dbReference type="NCBIfam" id="TIGR02492">
    <property type="entry name" value="flgK_ends"/>
    <property type="match status" value="1"/>
</dbReference>
<dbReference type="Pfam" id="PF00460">
    <property type="entry name" value="Flg_bb_rod"/>
    <property type="match status" value="1"/>
</dbReference>
<feature type="domain" description="Flagellar basal body rod protein N-terminal" evidence="7">
    <location>
        <begin position="7"/>
        <end position="33"/>
    </location>
</feature>
<evidence type="ECO:0000259" key="10">
    <source>
        <dbReference type="Pfam" id="PF22638"/>
    </source>
</evidence>
<keyword evidence="11" id="KW-0966">Cell projection</keyword>
<dbReference type="PANTHER" id="PTHR30033">
    <property type="entry name" value="FLAGELLAR HOOK-ASSOCIATED PROTEIN 1"/>
    <property type="match status" value="1"/>
</dbReference>
<dbReference type="RefSeq" id="WP_047251283.1">
    <property type="nucleotide sequence ID" value="NZ_CP011367.1"/>
</dbReference>
<name>A0A0G3G259_9GAMM</name>
<evidence type="ECO:0000259" key="8">
    <source>
        <dbReference type="Pfam" id="PF06429"/>
    </source>
</evidence>
<dbReference type="InterPro" id="IPR019776">
    <property type="entry name" value="Flagellar_basal_body_rod_CS"/>
</dbReference>
<gene>
    <name evidence="11" type="ORF">TVD_07865</name>
</gene>
<feature type="domain" description="Flagellar hook-associated protein FlgK helical" evidence="10">
    <location>
        <begin position="92"/>
        <end position="322"/>
    </location>
</feature>
<keyword evidence="11" id="KW-0969">Cilium</keyword>
<dbReference type="EMBL" id="CP011367">
    <property type="protein sequence ID" value="AKJ95280.1"/>
    <property type="molecule type" value="Genomic_DNA"/>
</dbReference>
<comment type="subcellular location">
    <subcellularLocation>
        <location evidence="1">Bacterial flagellum</location>
    </subcellularLocation>
    <subcellularLocation>
        <location evidence="2">Secreted</location>
    </subcellularLocation>
</comment>
<dbReference type="Pfam" id="PF21158">
    <property type="entry name" value="flgK_1st_1"/>
    <property type="match status" value="1"/>
</dbReference>
<dbReference type="SUPFAM" id="SSF64518">
    <property type="entry name" value="Phase 1 flagellin"/>
    <property type="match status" value="1"/>
</dbReference>
<evidence type="ECO:0000313" key="12">
    <source>
        <dbReference type="Proteomes" id="UP000064201"/>
    </source>
</evidence>
<evidence type="ECO:0000259" key="7">
    <source>
        <dbReference type="Pfam" id="PF00460"/>
    </source>
</evidence>
<dbReference type="OrthoDB" id="9802553at2"/>
<dbReference type="InterPro" id="IPR002371">
    <property type="entry name" value="FlgK"/>
</dbReference>
<evidence type="ECO:0000256" key="2">
    <source>
        <dbReference type="ARBA" id="ARBA00004613"/>
    </source>
</evidence>
<keyword evidence="11" id="KW-0282">Flagellum</keyword>
<reference evidence="11 12" key="1">
    <citation type="submission" date="2015-04" db="EMBL/GenBank/DDBJ databases">
        <title>Complete Sequence for the Genome of the Thioalkalivibrio versutus D301.</title>
        <authorList>
            <person name="Mu T."/>
            <person name="Zhou J."/>
            <person name="Xu X."/>
        </authorList>
    </citation>
    <scope>NUCLEOTIDE SEQUENCE [LARGE SCALE GENOMIC DNA]</scope>
    <source>
        <strain evidence="11 12">D301</strain>
    </source>
</reference>
<evidence type="ECO:0000259" key="9">
    <source>
        <dbReference type="Pfam" id="PF21158"/>
    </source>
</evidence>
<dbReference type="PANTHER" id="PTHR30033:SF1">
    <property type="entry name" value="FLAGELLAR HOOK-ASSOCIATED PROTEIN 1"/>
    <property type="match status" value="1"/>
</dbReference>
<keyword evidence="6" id="KW-0975">Bacterial flagellum</keyword>